<accession>A0A4S4KE06</accession>
<dbReference type="EMBL" id="SGPJ01000420">
    <property type="protein sequence ID" value="THG94629.1"/>
    <property type="molecule type" value="Genomic_DNA"/>
</dbReference>
<dbReference type="GO" id="GO:0008270">
    <property type="term" value="F:zinc ion binding"/>
    <property type="evidence" value="ECO:0007669"/>
    <property type="project" value="InterPro"/>
</dbReference>
<dbReference type="Pfam" id="PF12706">
    <property type="entry name" value="Lactamase_B_2"/>
    <property type="match status" value="1"/>
</dbReference>
<dbReference type="AlphaFoldDB" id="A0A4S4KE06"/>
<dbReference type="InterPro" id="IPR001279">
    <property type="entry name" value="Metallo-B-lactamas"/>
</dbReference>
<sequence>MPEMFFPKILSNSIRNTPAVPKNISQLLPTQVPDWGIDESAEAIKATWLGHACYVVELPSAQGAQRGPRIIFDPALSVRCSPSQILGPVRYTPVPCKTEDIPVVDAIVLSHNHYDHTDTPTLQILNKRYRPHVFAPLGNGPYLESIGIPSSNIHTLDWWDSCNVTLSIPSAASPDDRISTAFKVTCTPCQHTSARGIFDRAATLWSSWAVEQVLEGGDRQGKKVYFAGDTAYRTVMEHEDENEVPVCPAFAEIGERIGPFDLALIPIGPSDSIRIFQDIKAKKALAMHWGTWVLTTEDVMEPPRLLKKERDLAGVAEEDFDICGLGETRIFL</sequence>
<evidence type="ECO:0000313" key="2">
    <source>
        <dbReference type="EMBL" id="THG94629.1"/>
    </source>
</evidence>
<organism evidence="2 3">
    <name type="scientific">Hermanssonia centrifuga</name>
    <dbReference type="NCBI Taxonomy" id="98765"/>
    <lineage>
        <taxon>Eukaryota</taxon>
        <taxon>Fungi</taxon>
        <taxon>Dikarya</taxon>
        <taxon>Basidiomycota</taxon>
        <taxon>Agaricomycotina</taxon>
        <taxon>Agaricomycetes</taxon>
        <taxon>Polyporales</taxon>
        <taxon>Meruliaceae</taxon>
        <taxon>Hermanssonia</taxon>
    </lineage>
</organism>
<dbReference type="PIRSF" id="PIRSF038896">
    <property type="entry name" value="NAPE-PLD"/>
    <property type="match status" value="1"/>
</dbReference>
<dbReference type="GO" id="GO:0005737">
    <property type="term" value="C:cytoplasm"/>
    <property type="evidence" value="ECO:0007669"/>
    <property type="project" value="TreeGrafter"/>
</dbReference>
<evidence type="ECO:0000259" key="1">
    <source>
        <dbReference type="Pfam" id="PF12706"/>
    </source>
</evidence>
<dbReference type="InterPro" id="IPR036866">
    <property type="entry name" value="RibonucZ/Hydroxyglut_hydro"/>
</dbReference>
<dbReference type="Proteomes" id="UP000309038">
    <property type="component" value="Unassembled WGS sequence"/>
</dbReference>
<name>A0A4S4KE06_9APHY</name>
<dbReference type="GO" id="GO:0070292">
    <property type="term" value="P:N-acylphosphatidylethanolamine metabolic process"/>
    <property type="evidence" value="ECO:0007669"/>
    <property type="project" value="TreeGrafter"/>
</dbReference>
<evidence type="ECO:0000313" key="3">
    <source>
        <dbReference type="Proteomes" id="UP000309038"/>
    </source>
</evidence>
<gene>
    <name evidence="2" type="ORF">EW026_g6882</name>
</gene>
<feature type="domain" description="Metallo-beta-lactamase" evidence="1">
    <location>
        <begin position="69"/>
        <end position="289"/>
    </location>
</feature>
<dbReference type="GO" id="GO:0070291">
    <property type="term" value="P:N-acylethanolamine metabolic process"/>
    <property type="evidence" value="ECO:0007669"/>
    <property type="project" value="TreeGrafter"/>
</dbReference>
<proteinExistence type="predicted"/>
<dbReference type="SUPFAM" id="SSF56281">
    <property type="entry name" value="Metallo-hydrolase/oxidoreductase"/>
    <property type="match status" value="1"/>
</dbReference>
<reference evidence="2 3" key="1">
    <citation type="submission" date="2019-02" db="EMBL/GenBank/DDBJ databases">
        <title>Genome sequencing of the rare red list fungi Phlebia centrifuga.</title>
        <authorList>
            <person name="Buettner E."/>
            <person name="Kellner H."/>
        </authorList>
    </citation>
    <scope>NUCLEOTIDE SEQUENCE [LARGE SCALE GENOMIC DNA]</scope>
    <source>
        <strain evidence="2 3">DSM 108282</strain>
    </source>
</reference>
<protein>
    <recommendedName>
        <fullName evidence="1">Metallo-beta-lactamase domain-containing protein</fullName>
    </recommendedName>
</protein>
<keyword evidence="3" id="KW-1185">Reference proteome</keyword>
<dbReference type="InterPro" id="IPR024884">
    <property type="entry name" value="NAPE-PLD"/>
</dbReference>
<comment type="caution">
    <text evidence="2">The sequence shown here is derived from an EMBL/GenBank/DDBJ whole genome shotgun (WGS) entry which is preliminary data.</text>
</comment>
<dbReference type="Gene3D" id="3.60.15.10">
    <property type="entry name" value="Ribonuclease Z/Hydroxyacylglutathione hydrolase-like"/>
    <property type="match status" value="1"/>
</dbReference>
<dbReference type="PANTHER" id="PTHR15032">
    <property type="entry name" value="N-ACYL-PHOSPHATIDYLETHANOLAMINE-HYDROLYZING PHOSPHOLIPASE D"/>
    <property type="match status" value="1"/>
</dbReference>
<dbReference type="PANTHER" id="PTHR15032:SF4">
    <property type="entry name" value="N-ACYL-PHOSPHATIDYLETHANOLAMINE-HYDROLYZING PHOSPHOLIPASE D"/>
    <property type="match status" value="1"/>
</dbReference>
<dbReference type="GO" id="GO:0070290">
    <property type="term" value="F:N-acylphosphatidylethanolamine-specific phospholipase D activity"/>
    <property type="evidence" value="ECO:0007669"/>
    <property type="project" value="InterPro"/>
</dbReference>